<keyword evidence="3" id="KW-1185">Reference proteome</keyword>
<evidence type="ECO:0000256" key="1">
    <source>
        <dbReference type="SAM" id="MobiDB-lite"/>
    </source>
</evidence>
<dbReference type="EMBL" id="BDIP01000373">
    <property type="protein sequence ID" value="GIQ81366.1"/>
    <property type="molecule type" value="Genomic_DNA"/>
</dbReference>
<comment type="caution">
    <text evidence="2">The sequence shown here is derived from an EMBL/GenBank/DDBJ whole genome shotgun (WGS) entry which is preliminary data.</text>
</comment>
<dbReference type="OrthoDB" id="9940519at2759"/>
<feature type="region of interest" description="Disordered" evidence="1">
    <location>
        <begin position="1"/>
        <end position="20"/>
    </location>
</feature>
<dbReference type="Proteomes" id="UP000265618">
    <property type="component" value="Unassembled WGS sequence"/>
</dbReference>
<name>A0A9K3CRK7_9EUKA</name>
<proteinExistence type="predicted"/>
<gene>
    <name evidence="2" type="ORF">KIPB_002314</name>
</gene>
<sequence length="756" mass="83500">MPIATTPPSAPPTPPTPTKDEFKRFRKIVLRNLKHCLDPFLDIGSSVQVPPDPSAGMQDSLQQFQKSLGVDGPVLVAGAGTSIALAHNALLWGGLLEKVNGLMFESETGFDCLKEISKRMDDVVAKEKKEQKRKTSEMERALEYFTPVHGRTPCSVPLIDVLGLIDGSLAASPSTAEVSAVIGHIQRISVGWKERCVELRAEMVSRCLEVYQDTNYLREIELSAYDDVLFDWCLAMAKEAHKQSSARVVAEQQDGGEEAVLVAYRLVSLALVLALDHLDDRDMLSRVVEELNVFVTILPGLTSSFHAVSGEARLLLGVLETSEAPKTLKDPAVLETALQMMPPTDSLIYTETVWARGRILEQSIHSSNAGDRRYVESVIDLQRVQLPVAFPLVALRCGLRAFTHLPGAFITSLNYDRILEVVLNRKTRYIHEIAEQYDAVASLKDVMHLHGVSSGDSSVHYALTFQEYCKGHLEFLKALLGSRQRAEAGRDRGGILLAPAAHGTPVHIRPMVFIGVGGTLEDPHFLGLFEILNRMGDATAGGSYQAGVTYGPQRHFVIGRDPVEEVGLKLTVDRLRLRFPNLNLTYLEYGANYDDLGPFLTDHAIQALGRRLDADTTINTMCKSVSLQVHKDIKSICPWEQEVMRSAVTSHAFPALSQDESKEVKKALKERDFNLSDFFSESVMAQFVADLATAVDNRGSLSSLQESFLLSDLVGHPEMRKELAVKQRMTPVELQSRVDTKRAILVRVVSQAQAQV</sequence>
<dbReference type="AlphaFoldDB" id="A0A9K3CRK7"/>
<organism evidence="2 3">
    <name type="scientific">Kipferlia bialata</name>
    <dbReference type="NCBI Taxonomy" id="797122"/>
    <lineage>
        <taxon>Eukaryota</taxon>
        <taxon>Metamonada</taxon>
        <taxon>Carpediemonas-like organisms</taxon>
        <taxon>Kipferlia</taxon>
    </lineage>
</organism>
<evidence type="ECO:0000313" key="3">
    <source>
        <dbReference type="Proteomes" id="UP000265618"/>
    </source>
</evidence>
<accession>A0A9K3CRK7</accession>
<feature type="compositionally biased region" description="Pro residues" evidence="1">
    <location>
        <begin position="8"/>
        <end position="17"/>
    </location>
</feature>
<reference evidence="2 3" key="1">
    <citation type="journal article" date="2018" name="PLoS ONE">
        <title>The draft genome of Kipferlia bialata reveals reductive genome evolution in fornicate parasites.</title>
        <authorList>
            <person name="Tanifuji G."/>
            <person name="Takabayashi S."/>
            <person name="Kume K."/>
            <person name="Takagi M."/>
            <person name="Nakayama T."/>
            <person name="Kamikawa R."/>
            <person name="Inagaki Y."/>
            <person name="Hashimoto T."/>
        </authorList>
    </citation>
    <scope>NUCLEOTIDE SEQUENCE [LARGE SCALE GENOMIC DNA]</scope>
    <source>
        <strain evidence="2">NY0173</strain>
    </source>
</reference>
<protein>
    <submittedName>
        <fullName evidence="2">Uncharacterized protein</fullName>
    </submittedName>
</protein>
<evidence type="ECO:0000313" key="2">
    <source>
        <dbReference type="EMBL" id="GIQ81366.1"/>
    </source>
</evidence>